<keyword evidence="3" id="KW-1185">Reference proteome</keyword>
<gene>
    <name evidence="2" type="ORF">SAMN04515671_2618</name>
</gene>
<organism evidence="2 3">
    <name type="scientific">Nakamurella panacisegetis</name>
    <dbReference type="NCBI Taxonomy" id="1090615"/>
    <lineage>
        <taxon>Bacteria</taxon>
        <taxon>Bacillati</taxon>
        <taxon>Actinomycetota</taxon>
        <taxon>Actinomycetes</taxon>
        <taxon>Nakamurellales</taxon>
        <taxon>Nakamurellaceae</taxon>
        <taxon>Nakamurella</taxon>
    </lineage>
</organism>
<reference evidence="2 3" key="1">
    <citation type="submission" date="2016-10" db="EMBL/GenBank/DDBJ databases">
        <authorList>
            <person name="de Groot N.N."/>
        </authorList>
    </citation>
    <scope>NUCLEOTIDE SEQUENCE [LARGE SCALE GENOMIC DNA]</scope>
    <source>
        <strain evidence="3">P4-7,KCTC 19426,CECT 7604</strain>
    </source>
</reference>
<dbReference type="EMBL" id="LT629710">
    <property type="protein sequence ID" value="SDO99930.1"/>
    <property type="molecule type" value="Genomic_DNA"/>
</dbReference>
<dbReference type="InterPro" id="IPR025109">
    <property type="entry name" value="DUF4031"/>
</dbReference>
<accession>A0A1H0P5H7</accession>
<dbReference type="Proteomes" id="UP000198741">
    <property type="component" value="Chromosome I"/>
</dbReference>
<feature type="domain" description="DUF4031" evidence="1">
    <location>
        <begin position="47"/>
        <end position="120"/>
    </location>
</feature>
<dbReference type="Pfam" id="PF13223">
    <property type="entry name" value="DUF4031"/>
    <property type="match status" value="1"/>
</dbReference>
<sequence>MRSGTLATVVGQLRSSLTDACATAAGTRGLTAVGGTDRAGQNSTMAILIDPPRWPAHGRIWSHLVSDHSYAELHAFAAAQGIPERGFDHDHYDVPGERYDTLVAAGAVAVDSRELLRRITSAGLRQPKRDRR</sequence>
<protein>
    <recommendedName>
        <fullName evidence="1">DUF4031 domain-containing protein</fullName>
    </recommendedName>
</protein>
<evidence type="ECO:0000313" key="3">
    <source>
        <dbReference type="Proteomes" id="UP000198741"/>
    </source>
</evidence>
<proteinExistence type="predicted"/>
<evidence type="ECO:0000259" key="1">
    <source>
        <dbReference type="Pfam" id="PF13223"/>
    </source>
</evidence>
<dbReference type="AlphaFoldDB" id="A0A1H0P5H7"/>
<dbReference type="STRING" id="1090615.SAMN04515671_2618"/>
<name>A0A1H0P5H7_9ACTN</name>
<evidence type="ECO:0000313" key="2">
    <source>
        <dbReference type="EMBL" id="SDO99930.1"/>
    </source>
</evidence>